<dbReference type="EMBL" id="AEAG01002819">
    <property type="protein sequence ID" value="EGH26768.1"/>
    <property type="molecule type" value="Genomic_DNA"/>
</dbReference>
<evidence type="ECO:0000313" key="2">
    <source>
        <dbReference type="Proteomes" id="UP000003465"/>
    </source>
</evidence>
<comment type="caution">
    <text evidence="1">The sequence shown here is derived from an EMBL/GenBank/DDBJ whole genome shotgun (WGS) entry which is preliminary data.</text>
</comment>
<gene>
    <name evidence="1" type="ORF">PSYMO_36987</name>
</gene>
<protein>
    <submittedName>
        <fullName evidence="1">Uncharacterized protein</fullName>
    </submittedName>
</protein>
<name>A0A656GM04_PSEA0</name>
<sequence length="39" mass="4407">ACKVSRESGAIQFFHKCTVMFTYEEGRIMLATSVVQLPQ</sequence>
<reference evidence="1 2" key="1">
    <citation type="journal article" date="2011" name="PLoS Pathog.">
        <title>Dynamic evolution of pathogenicity revealed by sequencing and comparative genomics of 19 Pseudomonas syringae isolates.</title>
        <authorList>
            <person name="Baltrus D.A."/>
            <person name="Nishimura M.T."/>
            <person name="Romanchuk A."/>
            <person name="Chang J.H."/>
            <person name="Mukhtar M.S."/>
            <person name="Cherkis K."/>
            <person name="Roach J."/>
            <person name="Grant S.R."/>
            <person name="Jones C.D."/>
            <person name="Dangl J.L."/>
        </authorList>
    </citation>
    <scope>NUCLEOTIDE SEQUENCE [LARGE SCALE GENOMIC DNA]</scope>
    <source>
        <strain evidence="1 2">301020</strain>
    </source>
</reference>
<feature type="non-terminal residue" evidence="1">
    <location>
        <position position="1"/>
    </location>
</feature>
<dbReference type="AlphaFoldDB" id="A0A656GM04"/>
<evidence type="ECO:0000313" key="1">
    <source>
        <dbReference type="EMBL" id="EGH26768.1"/>
    </source>
</evidence>
<accession>A0A656GM04</accession>
<organism evidence="1 2">
    <name type="scientific">Pseudomonas amygdali pv. mori str. 301020</name>
    <dbReference type="NCBI Taxonomy" id="629261"/>
    <lineage>
        <taxon>Bacteria</taxon>
        <taxon>Pseudomonadati</taxon>
        <taxon>Pseudomonadota</taxon>
        <taxon>Gammaproteobacteria</taxon>
        <taxon>Pseudomonadales</taxon>
        <taxon>Pseudomonadaceae</taxon>
        <taxon>Pseudomonas</taxon>
        <taxon>Pseudomonas amygdali</taxon>
    </lineage>
</organism>
<proteinExistence type="predicted"/>
<feature type="non-terminal residue" evidence="1">
    <location>
        <position position="39"/>
    </location>
</feature>
<dbReference type="Proteomes" id="UP000003465">
    <property type="component" value="Unassembled WGS sequence"/>
</dbReference>